<comment type="caution">
    <text evidence="3">The sequence shown here is derived from an EMBL/GenBank/DDBJ whole genome shotgun (WGS) entry which is preliminary data.</text>
</comment>
<dbReference type="Pfam" id="PF14420">
    <property type="entry name" value="Clr5"/>
    <property type="match status" value="1"/>
</dbReference>
<dbReference type="SMART" id="SM00248">
    <property type="entry name" value="ANK"/>
    <property type="match status" value="7"/>
</dbReference>
<feature type="region of interest" description="Disordered" evidence="1">
    <location>
        <begin position="186"/>
        <end position="205"/>
    </location>
</feature>
<gene>
    <name evidence="3" type="ORF">TWF730_010685</name>
</gene>
<feature type="domain" description="Clr5" evidence="2">
    <location>
        <begin position="25"/>
        <end position="76"/>
    </location>
</feature>
<name>A0AAV9UQ70_9PEZI</name>
<dbReference type="InterPro" id="IPR025676">
    <property type="entry name" value="Clr5_dom"/>
</dbReference>
<evidence type="ECO:0000256" key="1">
    <source>
        <dbReference type="SAM" id="MobiDB-lite"/>
    </source>
</evidence>
<organism evidence="3 4">
    <name type="scientific">Orbilia blumenaviensis</name>
    <dbReference type="NCBI Taxonomy" id="1796055"/>
    <lineage>
        <taxon>Eukaryota</taxon>
        <taxon>Fungi</taxon>
        <taxon>Dikarya</taxon>
        <taxon>Ascomycota</taxon>
        <taxon>Pezizomycotina</taxon>
        <taxon>Orbiliomycetes</taxon>
        <taxon>Orbiliales</taxon>
        <taxon>Orbiliaceae</taxon>
        <taxon>Orbilia</taxon>
    </lineage>
</organism>
<accession>A0AAV9UQ70</accession>
<dbReference type="InterPro" id="IPR036770">
    <property type="entry name" value="Ankyrin_rpt-contain_sf"/>
</dbReference>
<evidence type="ECO:0000313" key="3">
    <source>
        <dbReference type="EMBL" id="KAK6346359.1"/>
    </source>
</evidence>
<keyword evidence="4" id="KW-1185">Reference proteome</keyword>
<protein>
    <recommendedName>
        <fullName evidence="2">Clr5 domain-containing protein</fullName>
    </recommendedName>
</protein>
<proteinExistence type="predicted"/>
<dbReference type="Proteomes" id="UP001373714">
    <property type="component" value="Unassembled WGS sequence"/>
</dbReference>
<dbReference type="PANTHER" id="PTHR38788">
    <property type="entry name" value="CLR5 DOMAIN-CONTAINING PROTEIN"/>
    <property type="match status" value="1"/>
</dbReference>
<sequence>MDTQEIPSSSKRPTRVSAKKIDGSTWAACGDYIKHLYLDQGKTLEQVRETLENDLGFKATKAQYRHMIYEVWKLKKRLTREDVDFINAEKGKRKREGKETVVKVAGRIIHEDELKQKKPRYMSELERHQQRLANHDNIQGYTPVDIEIVTPSPRMSRATAIDDSTSFDPAGNILFMPSMLDSLTQSTTSVMHSPSAAEGLPPPTPRSSLLRIAPTMRFEIIFEAQLSLFLGDPASYFFAGIQDSSISLILSPEPEPITNPEIWVAKVLPSNKGQSLRLLDLMRFLKSYMIRVSNKIDDSFQQRQCMDSLLRSGRLKEHAGALERILKQRKPSEMIPRLDSSSGHIAEGDPEVFGLVVKSFAVELFYSAARTGDIDMLKLLVRLGILEAPGDDTFESETIGATAAQYAIEYKQQVAWSFILRQNINVNIAPISTLSPSLLWTAVLVDNPTLVSDLIECGAEDCFRDSAIGSSIFSRYLKQLGDDGLAWAQNLRIYTFSTTIGTALQLSVATSHLNCFRVLASKHSQKDRRFSDTIGSRDNILHIATERRDHSMIKEILSQPIYRGRVDEVAFRIKSDGKDPYIYTALACAIKNEDTKAIRILLEHGADPRNVALDYFESISVDLEYIFRSRSRDIRAPLKERLETQGLLPIVNRIEELILQKKKQEAWGDLFFDSSDEEVEDYNITWSYTFPSSGFAHDLLPTVDKLTNELLGDEFDEEIMIFLTLLELTLGFFANVDVDVRASRGVGGTLTSVEFEGMLFNHQDIKPLLSKLREVFDGLWAEASFSYVANTRSIKFELPPHTIPHSKETRTSVETTTKSYGSIPKHAAMDPLTRKLYAFCFEVKGGNYRTADYSYKCNNRKTTKLLLNLDKHFTKYKGLLQDIMNWSRCIPDKSFHRRLCDIAASHIMELDYYQLACLLKLAVYGDIYETVEQILSHQPSLVIPNDVIREATCFSSVKTFTCIFDRCVTGPSVSVRLEIPLLLAIILGNLYKVTKILPNVDVNYTFAFDTTAIEVAVVLGRLDITTALVEAGASKHLDEARELAYSKGYFTLHKIITRAIESRANGGPKPAGTGTAMNFLPQTSAQRNPVIPTAEHEAEDNEDGASILEELMTWDEPGSISHSLPCS</sequence>
<evidence type="ECO:0000313" key="4">
    <source>
        <dbReference type="Proteomes" id="UP001373714"/>
    </source>
</evidence>
<evidence type="ECO:0000259" key="2">
    <source>
        <dbReference type="Pfam" id="PF14420"/>
    </source>
</evidence>
<reference evidence="3 4" key="1">
    <citation type="submission" date="2019-10" db="EMBL/GenBank/DDBJ databases">
        <authorList>
            <person name="Palmer J.M."/>
        </authorList>
    </citation>
    <scope>NUCLEOTIDE SEQUENCE [LARGE SCALE GENOMIC DNA]</scope>
    <source>
        <strain evidence="3 4">TWF730</strain>
    </source>
</reference>
<dbReference type="EMBL" id="JAVHNS010000008">
    <property type="protein sequence ID" value="KAK6346359.1"/>
    <property type="molecule type" value="Genomic_DNA"/>
</dbReference>
<dbReference type="PANTHER" id="PTHR38788:SF3">
    <property type="entry name" value="CLR5 DOMAIN-CONTAINING PROTEIN"/>
    <property type="match status" value="1"/>
</dbReference>
<dbReference type="Gene3D" id="1.25.40.20">
    <property type="entry name" value="Ankyrin repeat-containing domain"/>
    <property type="match status" value="1"/>
</dbReference>
<dbReference type="AlphaFoldDB" id="A0AAV9UQ70"/>
<dbReference type="InterPro" id="IPR002110">
    <property type="entry name" value="Ankyrin_rpt"/>
</dbReference>
<dbReference type="SUPFAM" id="SSF48403">
    <property type="entry name" value="Ankyrin repeat"/>
    <property type="match status" value="1"/>
</dbReference>
<dbReference type="Pfam" id="PF12796">
    <property type="entry name" value="Ank_2"/>
    <property type="match status" value="1"/>
</dbReference>